<evidence type="ECO:0000313" key="3">
    <source>
        <dbReference type="EMBL" id="POF28866.1"/>
    </source>
</evidence>
<dbReference type="Proteomes" id="UP000236959">
    <property type="component" value="Unassembled WGS sequence"/>
</dbReference>
<keyword evidence="4" id="KW-1185">Reference proteome</keyword>
<evidence type="ECO:0000313" key="4">
    <source>
        <dbReference type="Proteomes" id="UP000236959"/>
    </source>
</evidence>
<evidence type="ECO:0000256" key="1">
    <source>
        <dbReference type="SAM" id="SignalP"/>
    </source>
</evidence>
<accession>A0A2S3UME5</accession>
<dbReference type="RefSeq" id="WP_208987658.1">
    <property type="nucleotide sequence ID" value="NZ_PPCN01000011.1"/>
</dbReference>
<feature type="signal peptide" evidence="1">
    <location>
        <begin position="1"/>
        <end position="29"/>
    </location>
</feature>
<sequence length="171" mass="18712">MKLVKTFQRAAVVGAAMIAAGFLSTAVSAQDAVSESHMAAAKKVAAATKVLEPFDDILPILAEQTRTAFIQTDPTRAEEIIEVTQEVAINLASKRAELNDIVYKAWANSFTEEELNDLAEFYSTDLGKKLTTTIPAITQYSVGAAREWQDKISTEMVTMVQEELAKRNVVE</sequence>
<reference evidence="3 4" key="1">
    <citation type="submission" date="2018-01" db="EMBL/GenBank/DDBJ databases">
        <title>Genomic Encyclopedia of Archaeal and Bacterial Type Strains, Phase II (KMG-II): from individual species to whole genera.</title>
        <authorList>
            <person name="Goeker M."/>
        </authorList>
    </citation>
    <scope>NUCLEOTIDE SEQUENCE [LARGE SCALE GENOMIC DNA]</scope>
    <source>
        <strain evidence="3 4">DSM 17023</strain>
    </source>
</reference>
<dbReference type="Pfam" id="PF09832">
    <property type="entry name" value="DUF2059"/>
    <property type="match status" value="1"/>
</dbReference>
<feature type="chain" id="PRO_5015647511" description="DUF2059 domain-containing protein" evidence="1">
    <location>
        <begin position="30"/>
        <end position="171"/>
    </location>
</feature>
<proteinExistence type="predicted"/>
<evidence type="ECO:0000259" key="2">
    <source>
        <dbReference type="Pfam" id="PF09832"/>
    </source>
</evidence>
<organism evidence="3 4">
    <name type="scientific">Roseibium marinum</name>
    <dbReference type="NCBI Taxonomy" id="281252"/>
    <lineage>
        <taxon>Bacteria</taxon>
        <taxon>Pseudomonadati</taxon>
        <taxon>Pseudomonadota</taxon>
        <taxon>Alphaproteobacteria</taxon>
        <taxon>Hyphomicrobiales</taxon>
        <taxon>Stappiaceae</taxon>
        <taxon>Roseibium</taxon>
    </lineage>
</organism>
<dbReference type="EMBL" id="PPCN01000011">
    <property type="protein sequence ID" value="POF28866.1"/>
    <property type="molecule type" value="Genomic_DNA"/>
</dbReference>
<gene>
    <name evidence="3" type="ORF">CLV41_111116</name>
</gene>
<protein>
    <recommendedName>
        <fullName evidence="2">DUF2059 domain-containing protein</fullName>
    </recommendedName>
</protein>
<feature type="domain" description="DUF2059" evidence="2">
    <location>
        <begin position="97"/>
        <end position="154"/>
    </location>
</feature>
<dbReference type="AlphaFoldDB" id="A0A2S3UME5"/>
<name>A0A2S3UME5_9HYPH</name>
<comment type="caution">
    <text evidence="3">The sequence shown here is derived from an EMBL/GenBank/DDBJ whole genome shotgun (WGS) entry which is preliminary data.</text>
</comment>
<dbReference type="InterPro" id="IPR018637">
    <property type="entry name" value="DUF2059"/>
</dbReference>
<keyword evidence="1" id="KW-0732">Signal</keyword>